<comment type="caution">
    <text evidence="1">The sequence shown here is derived from an EMBL/GenBank/DDBJ whole genome shotgun (WGS) entry which is preliminary data.</text>
</comment>
<dbReference type="AlphaFoldDB" id="A0AAV1TN87"/>
<name>A0AAV1TN87_9STRA</name>
<proteinExistence type="predicted"/>
<evidence type="ECO:0000313" key="1">
    <source>
        <dbReference type="EMBL" id="CAK7923860.1"/>
    </source>
</evidence>
<accession>A0AAV1TN87</accession>
<dbReference type="EMBL" id="CAKLBY020000071">
    <property type="protein sequence ID" value="CAK7923860.1"/>
    <property type="molecule type" value="Genomic_DNA"/>
</dbReference>
<sequence length="157" mass="17560">MIALTFETDLRQFDRTGDTARGAQVKLVLKIKGLYVTVNEPTSSEPELKMEKDAASTVAANAGTSTLDALSVMPLKDRVMKQKMAASIILAVLSEKIASEVYLMDNLLTMIRHLRLTYNVKCSAKLKREYMGLYLDGDDAMVEQIKTTRRVLDELQK</sequence>
<protein>
    <submittedName>
        <fullName evidence="1">Uncharacterized protein</fullName>
    </submittedName>
</protein>
<gene>
    <name evidence="1" type="ORF">PM001_LOCUS9010</name>
</gene>
<evidence type="ECO:0000313" key="2">
    <source>
        <dbReference type="Proteomes" id="UP001162060"/>
    </source>
</evidence>
<dbReference type="Proteomes" id="UP001162060">
    <property type="component" value="Unassembled WGS sequence"/>
</dbReference>
<organism evidence="1 2">
    <name type="scientific">Peronospora matthiolae</name>
    <dbReference type="NCBI Taxonomy" id="2874970"/>
    <lineage>
        <taxon>Eukaryota</taxon>
        <taxon>Sar</taxon>
        <taxon>Stramenopiles</taxon>
        <taxon>Oomycota</taxon>
        <taxon>Peronosporomycetes</taxon>
        <taxon>Peronosporales</taxon>
        <taxon>Peronosporaceae</taxon>
        <taxon>Peronospora</taxon>
    </lineage>
</organism>
<reference evidence="1" key="1">
    <citation type="submission" date="2024-01" db="EMBL/GenBank/DDBJ databases">
        <authorList>
            <person name="Webb A."/>
        </authorList>
    </citation>
    <scope>NUCLEOTIDE SEQUENCE</scope>
    <source>
        <strain evidence="1">Pm1</strain>
    </source>
</reference>